<dbReference type="PROSITE" id="PS50249">
    <property type="entry name" value="MPN"/>
    <property type="match status" value="1"/>
</dbReference>
<feature type="domain" description="MPN" evidence="6">
    <location>
        <begin position="12"/>
        <end position="133"/>
    </location>
</feature>
<keyword evidence="3" id="KW-0378">Hydrolase</keyword>
<protein>
    <recommendedName>
        <fullName evidence="6">MPN domain-containing protein</fullName>
    </recommendedName>
</protein>
<evidence type="ECO:0000256" key="3">
    <source>
        <dbReference type="ARBA" id="ARBA00022801"/>
    </source>
</evidence>
<dbReference type="PANTHER" id="PTHR30471">
    <property type="entry name" value="DNA REPAIR PROTEIN RADC"/>
    <property type="match status" value="1"/>
</dbReference>
<evidence type="ECO:0000256" key="1">
    <source>
        <dbReference type="ARBA" id="ARBA00022670"/>
    </source>
</evidence>
<dbReference type="Gene3D" id="3.40.140.10">
    <property type="entry name" value="Cytidine Deaminase, domain 2"/>
    <property type="match status" value="1"/>
</dbReference>
<dbReference type="PANTHER" id="PTHR30471:SF3">
    <property type="entry name" value="UPF0758 PROTEIN YEES-RELATED"/>
    <property type="match status" value="1"/>
</dbReference>
<evidence type="ECO:0000313" key="8">
    <source>
        <dbReference type="Proteomes" id="UP001055580"/>
    </source>
</evidence>
<proteinExistence type="predicted"/>
<evidence type="ECO:0000256" key="4">
    <source>
        <dbReference type="ARBA" id="ARBA00022833"/>
    </source>
</evidence>
<dbReference type="EMBL" id="CP098401">
    <property type="protein sequence ID" value="URW75783.1"/>
    <property type="molecule type" value="Genomic_DNA"/>
</dbReference>
<evidence type="ECO:0000259" key="6">
    <source>
        <dbReference type="PROSITE" id="PS50249"/>
    </source>
</evidence>
<name>A0ABY4TTX4_9SPHN</name>
<dbReference type="Pfam" id="PF04002">
    <property type="entry name" value="RadC"/>
    <property type="match status" value="1"/>
</dbReference>
<keyword evidence="5" id="KW-0482">Metalloprotease</keyword>
<dbReference type="InterPro" id="IPR020891">
    <property type="entry name" value="UPF0758_CS"/>
</dbReference>
<dbReference type="RefSeq" id="WP_250752338.1">
    <property type="nucleotide sequence ID" value="NZ_CP098401.1"/>
</dbReference>
<evidence type="ECO:0000256" key="2">
    <source>
        <dbReference type="ARBA" id="ARBA00022723"/>
    </source>
</evidence>
<accession>A0ABY4TTX4</accession>
<keyword evidence="4" id="KW-0862">Zinc</keyword>
<organism evidence="7 8">
    <name type="scientific">Sphingomonas donggukensis</name>
    <dbReference type="NCBI Taxonomy" id="2949093"/>
    <lineage>
        <taxon>Bacteria</taxon>
        <taxon>Pseudomonadati</taxon>
        <taxon>Pseudomonadota</taxon>
        <taxon>Alphaproteobacteria</taxon>
        <taxon>Sphingomonadales</taxon>
        <taxon>Sphingomonadaceae</taxon>
        <taxon>Sphingomonas</taxon>
    </lineage>
</organism>
<dbReference type="InterPro" id="IPR025657">
    <property type="entry name" value="RadC_JAB"/>
</dbReference>
<gene>
    <name evidence="7" type="ORF">M9980_00660</name>
</gene>
<sequence>MAVALPAPVIVRCIDGVPAARALFADIATAPHEIAGIAYLARDRTLLGLRHIRGGRDRVAVLPRLLAGDALSLDARFVVMAHNHPSGDVSPSPGDLAWTRAIARVLDGIEVRMVDALILAGDRTTSFRALGLL</sequence>
<keyword evidence="8" id="KW-1185">Reference proteome</keyword>
<dbReference type="Proteomes" id="UP001055580">
    <property type="component" value="Chromosome"/>
</dbReference>
<dbReference type="InterPro" id="IPR001405">
    <property type="entry name" value="UPF0758"/>
</dbReference>
<dbReference type="PROSITE" id="PS01302">
    <property type="entry name" value="UPF0758"/>
    <property type="match status" value="1"/>
</dbReference>
<dbReference type="InterPro" id="IPR037518">
    <property type="entry name" value="MPN"/>
</dbReference>
<dbReference type="SUPFAM" id="SSF102712">
    <property type="entry name" value="JAB1/MPN domain"/>
    <property type="match status" value="1"/>
</dbReference>
<evidence type="ECO:0000256" key="5">
    <source>
        <dbReference type="ARBA" id="ARBA00023049"/>
    </source>
</evidence>
<keyword evidence="2" id="KW-0479">Metal-binding</keyword>
<evidence type="ECO:0000313" key="7">
    <source>
        <dbReference type="EMBL" id="URW75783.1"/>
    </source>
</evidence>
<keyword evidence="1" id="KW-0645">Protease</keyword>
<reference evidence="7" key="1">
    <citation type="submission" date="2022-05" db="EMBL/GenBank/DDBJ databases">
        <title>Sphingomonas sp. strain RMG20 Genome sequencing and assembly.</title>
        <authorList>
            <person name="Kim I."/>
        </authorList>
    </citation>
    <scope>NUCLEOTIDE SEQUENCE</scope>
    <source>
        <strain evidence="7">RMG20</strain>
    </source>
</reference>